<evidence type="ECO:0000256" key="4">
    <source>
        <dbReference type="ARBA" id="ARBA00022737"/>
    </source>
</evidence>
<dbReference type="AlphaFoldDB" id="A0A8J1TX46"/>
<dbReference type="SMART" id="SM00209">
    <property type="entry name" value="TSP1"/>
    <property type="match status" value="9"/>
</dbReference>
<dbReference type="PANTHER" id="PTHR13723:SF313">
    <property type="entry name" value="PEPTIDASE M12B DOMAIN-CONTAINING PROTEIN"/>
    <property type="match status" value="1"/>
</dbReference>
<dbReference type="InterPro" id="IPR013098">
    <property type="entry name" value="Ig_I-set"/>
</dbReference>
<dbReference type="InterPro" id="IPR003599">
    <property type="entry name" value="Ig_sub"/>
</dbReference>
<dbReference type="OrthoDB" id="5781878at2759"/>
<dbReference type="PROSITE" id="PS50900">
    <property type="entry name" value="PLAC"/>
    <property type="match status" value="1"/>
</dbReference>
<dbReference type="SUPFAM" id="SSF48726">
    <property type="entry name" value="Immunoglobulin"/>
    <property type="match status" value="1"/>
</dbReference>
<evidence type="ECO:0000313" key="6">
    <source>
        <dbReference type="EMBL" id="CAH1797202.1"/>
    </source>
</evidence>
<dbReference type="SUPFAM" id="SSF82895">
    <property type="entry name" value="TSP-1 type 1 repeat"/>
    <property type="match status" value="8"/>
</dbReference>
<dbReference type="Proteomes" id="UP000749559">
    <property type="component" value="Unassembled WGS sequence"/>
</dbReference>
<organism evidence="6 7">
    <name type="scientific">Owenia fusiformis</name>
    <name type="common">Polychaete worm</name>
    <dbReference type="NCBI Taxonomy" id="6347"/>
    <lineage>
        <taxon>Eukaryota</taxon>
        <taxon>Metazoa</taxon>
        <taxon>Spiralia</taxon>
        <taxon>Lophotrochozoa</taxon>
        <taxon>Annelida</taxon>
        <taxon>Polychaeta</taxon>
        <taxon>Sedentaria</taxon>
        <taxon>Canalipalpata</taxon>
        <taxon>Sabellida</taxon>
        <taxon>Oweniida</taxon>
        <taxon>Oweniidae</taxon>
        <taxon>Owenia</taxon>
    </lineage>
</organism>
<keyword evidence="3" id="KW-0732">Signal</keyword>
<dbReference type="Gene3D" id="2.60.40.10">
    <property type="entry name" value="Immunoglobulins"/>
    <property type="match status" value="1"/>
</dbReference>
<comment type="caution">
    <text evidence="6">The sequence shown here is derived from an EMBL/GenBank/DDBJ whole genome shotgun (WGS) entry which is preliminary data.</text>
</comment>
<dbReference type="GO" id="GO:0005576">
    <property type="term" value="C:extracellular region"/>
    <property type="evidence" value="ECO:0007669"/>
    <property type="project" value="UniProtKB-SubCell"/>
</dbReference>
<dbReference type="Pfam" id="PF07679">
    <property type="entry name" value="I-set"/>
    <property type="match status" value="1"/>
</dbReference>
<keyword evidence="2" id="KW-0964">Secreted</keyword>
<reference evidence="6" key="1">
    <citation type="submission" date="2022-03" db="EMBL/GenBank/DDBJ databases">
        <authorList>
            <person name="Martin C."/>
        </authorList>
    </citation>
    <scope>NUCLEOTIDE SEQUENCE</scope>
</reference>
<keyword evidence="5" id="KW-1015">Disulfide bond</keyword>
<dbReference type="SMART" id="SM00408">
    <property type="entry name" value="IGc2"/>
    <property type="match status" value="1"/>
</dbReference>
<dbReference type="InterPro" id="IPR013783">
    <property type="entry name" value="Ig-like_fold"/>
</dbReference>
<dbReference type="EMBL" id="CAIIXF020000010">
    <property type="protein sequence ID" value="CAH1797202.1"/>
    <property type="molecule type" value="Genomic_DNA"/>
</dbReference>
<dbReference type="InterPro" id="IPR000884">
    <property type="entry name" value="TSP1_rpt"/>
</dbReference>
<dbReference type="PROSITE" id="PS50092">
    <property type="entry name" value="TSP1"/>
    <property type="match status" value="8"/>
</dbReference>
<gene>
    <name evidence="6" type="ORF">OFUS_LOCUS21532</name>
</gene>
<evidence type="ECO:0000256" key="5">
    <source>
        <dbReference type="ARBA" id="ARBA00023157"/>
    </source>
</evidence>
<dbReference type="Pfam" id="PF00090">
    <property type="entry name" value="TSP_1"/>
    <property type="match status" value="1"/>
</dbReference>
<evidence type="ECO:0000313" key="7">
    <source>
        <dbReference type="Proteomes" id="UP000749559"/>
    </source>
</evidence>
<dbReference type="InterPro" id="IPR007110">
    <property type="entry name" value="Ig-like_dom"/>
</dbReference>
<dbReference type="PROSITE" id="PS50835">
    <property type="entry name" value="IG_LIKE"/>
    <property type="match status" value="1"/>
</dbReference>
<dbReference type="InterPro" id="IPR036383">
    <property type="entry name" value="TSP1_rpt_sf"/>
</dbReference>
<dbReference type="InterPro" id="IPR045371">
    <property type="entry name" value="ADAMTS_CR_3"/>
</dbReference>
<proteinExistence type="predicted"/>
<dbReference type="PRINTS" id="PR01857">
    <property type="entry name" value="ADAMTSFAMILY"/>
</dbReference>
<dbReference type="InterPro" id="IPR003598">
    <property type="entry name" value="Ig_sub2"/>
</dbReference>
<keyword evidence="7" id="KW-1185">Reference proteome</keyword>
<comment type="subcellular location">
    <subcellularLocation>
        <location evidence="1">Secreted</location>
    </subcellularLocation>
</comment>
<dbReference type="PANTHER" id="PTHR13723">
    <property type="entry name" value="ADAMTS A DISINTEGRIN AND METALLOPROTEASE WITH THROMBOSPONDIN MOTIFS PROTEASE"/>
    <property type="match status" value="1"/>
</dbReference>
<dbReference type="Gene3D" id="2.20.100.10">
    <property type="entry name" value="Thrombospondin type-1 (TSP1) repeat"/>
    <property type="match status" value="6"/>
</dbReference>
<dbReference type="InterPro" id="IPR036179">
    <property type="entry name" value="Ig-like_dom_sf"/>
</dbReference>
<evidence type="ECO:0000256" key="1">
    <source>
        <dbReference type="ARBA" id="ARBA00004613"/>
    </source>
</evidence>
<keyword evidence="4" id="KW-0677">Repeat</keyword>
<protein>
    <submittedName>
        <fullName evidence="6">Uncharacterized protein</fullName>
    </submittedName>
</protein>
<evidence type="ECO:0000256" key="3">
    <source>
        <dbReference type="ARBA" id="ARBA00022729"/>
    </source>
</evidence>
<dbReference type="GO" id="GO:0030198">
    <property type="term" value="P:extracellular matrix organization"/>
    <property type="evidence" value="ECO:0007669"/>
    <property type="project" value="InterPro"/>
</dbReference>
<dbReference type="InterPro" id="IPR013273">
    <property type="entry name" value="ADAMTS/ADAMTS-like"/>
</dbReference>
<evidence type="ECO:0000256" key="2">
    <source>
        <dbReference type="ARBA" id="ARBA00022525"/>
    </source>
</evidence>
<accession>A0A8J1TX46</accession>
<sequence length="1032" mass="116399">MENIAEYSGLVICLLQMICGLTAAEWSDWSKWSDCSRTCDGGASYQLRKCTIEGMCEGDDIRYRTCNMKDCRGYSRDFRTKQCEAYNDVPHNGGIYKWEPIESPEDPCALICKARHSSELTVKLAPKVLDGTRCEHSKNMCINGKCRKLGCDGVLDSPKAEDECGVCGGDGSSCDKMKPRIYWEETDYSECSVSCGIGYEVTSTICKDRFNNKVINIAYCKNLERPKPKEKMCKRLACLPVWVSEPWTECSQSCNGGVTTRKVYCAQEKENGVFHPVEDGRCVEDKPTNRKACNEIQCPIWMEGAWSMCSATCGVGKQYREVVCKQTKGLNCRMDLKPITSRECHTWTPCINTMETEKLESGGRQVANEYGLSDHNSLRPGVRPDYTLEGDETVVDVASFVAEPWGPCAATCGKAIRIRKVRCKIYLEYADAVEDLPDEECNGTKPAEIEPCLLRYCPGEMPRHEDNLIPHGRGKYEWQYTGFTACTASCMPGGFQESISLCTQSSDGEIVSNELCADVERPPSRIQMCNQIPCPPQWRTHQFGQCNATCGYGVETRKIECVQDLHIGKTVNKIVISNNFCTDSPPETTRTCKADTDCDPVWVPGQWSECSEKCGRGLKSRIIHCQQQLASGFTVNVTESRCSEQKPSEKLLCNNNLCPRIVLDKSEFVQILPRRVVDIGVGGKADVLPGVTIRVKCPVKHFNKKWVLWKKEEQSILKKGRVKVLKSGKLRIRKSSYKDGGTYTCYARNESATIRISFHSRVQANHLIKYRKKYLKDKFKSENSIFKHKHKGNPNLVDDTWNDNFIHFNQSESPFVFIPGDWSRCSVMCGGYGVRRRNVTCELINDEFYKVVENDICYNDRLILPQLLQRCGIPECPSWRVGEWSTCQNSPCHKNSEALVVRPLECLLSNGTVVDKMYCQTRTPPTHERICKKTECLAKWVSSNWAKCTGRCGKKGYSTRWIRCVWEGTGLPAGVNCRGLPRPTTRKACVAPACSKCNDKSPSYCSLVKMLHMCRHKVYKARCCRSCGAIKK</sequence>
<dbReference type="Pfam" id="PF08686">
    <property type="entry name" value="PLAC"/>
    <property type="match status" value="1"/>
</dbReference>
<name>A0A8J1TX46_OWEFU</name>
<dbReference type="InterPro" id="IPR050439">
    <property type="entry name" value="ADAMTS_ADAMTS-like"/>
</dbReference>
<dbReference type="Pfam" id="PF19030">
    <property type="entry name" value="TSP1_ADAMTS"/>
    <property type="match status" value="9"/>
</dbReference>
<dbReference type="Pfam" id="PF19236">
    <property type="entry name" value="ADAMTS_CR_3"/>
    <property type="match status" value="1"/>
</dbReference>
<dbReference type="SMART" id="SM00409">
    <property type="entry name" value="IG"/>
    <property type="match status" value="1"/>
</dbReference>
<dbReference type="InterPro" id="IPR010909">
    <property type="entry name" value="PLAC"/>
</dbReference>